<gene>
    <name evidence="4" type="ORF">HNQ40_000336</name>
</gene>
<evidence type="ECO:0000256" key="2">
    <source>
        <dbReference type="ARBA" id="ARBA00023002"/>
    </source>
</evidence>
<dbReference type="EMBL" id="JACHGY010000001">
    <property type="protein sequence ID" value="MBB6428530.1"/>
    <property type="molecule type" value="Genomic_DNA"/>
</dbReference>
<evidence type="ECO:0000256" key="3">
    <source>
        <dbReference type="RuleBase" id="RU000363"/>
    </source>
</evidence>
<sequence length="246" mass="25303">MRLDLTGKTALVTGANRGIGKSIVEAFLAAGVAKVYAAARQPESVQPLIDEYGDKVVAIALDLVDADSIAAAAQTASDVDIVVNNGGVLKNGNPLDDNVLDNIDFEFDVNVKGLVRVAQAFAPVLKANGGGALAQLNSIASIRNFAPFTSYAASKAAAYSLTQGLREALAEQNTLVVSVHPGPIATDMGDDAGFEGAPPATVVADALVAGLQEGTFHVFPDAMAKDFWGAYEGYAQAIIEPALSEG</sequence>
<evidence type="ECO:0000256" key="1">
    <source>
        <dbReference type="ARBA" id="ARBA00006484"/>
    </source>
</evidence>
<dbReference type="RefSeq" id="WP_184675754.1">
    <property type="nucleotide sequence ID" value="NZ_JACHGY010000001.1"/>
</dbReference>
<dbReference type="PANTHER" id="PTHR43669:SF3">
    <property type="entry name" value="ALCOHOL DEHYDROGENASE, PUTATIVE (AFU_ORTHOLOGUE AFUA_3G03445)-RELATED"/>
    <property type="match status" value="1"/>
</dbReference>
<dbReference type="AlphaFoldDB" id="A0A7X0H663"/>
<keyword evidence="2" id="KW-0560">Oxidoreductase</keyword>
<dbReference type="Pfam" id="PF00106">
    <property type="entry name" value="adh_short"/>
    <property type="match status" value="1"/>
</dbReference>
<evidence type="ECO:0000313" key="4">
    <source>
        <dbReference type="EMBL" id="MBB6428530.1"/>
    </source>
</evidence>
<proteinExistence type="inferred from homology"/>
<dbReference type="Proteomes" id="UP000541810">
    <property type="component" value="Unassembled WGS sequence"/>
</dbReference>
<dbReference type="Gene3D" id="3.40.50.720">
    <property type="entry name" value="NAD(P)-binding Rossmann-like Domain"/>
    <property type="match status" value="1"/>
</dbReference>
<dbReference type="PRINTS" id="PR00081">
    <property type="entry name" value="GDHRDH"/>
</dbReference>
<accession>A0A7X0H663</accession>
<evidence type="ECO:0000313" key="5">
    <source>
        <dbReference type="Proteomes" id="UP000541810"/>
    </source>
</evidence>
<dbReference type="PANTHER" id="PTHR43669">
    <property type="entry name" value="5-KETO-D-GLUCONATE 5-REDUCTASE"/>
    <property type="match status" value="1"/>
</dbReference>
<dbReference type="InterPro" id="IPR002347">
    <property type="entry name" value="SDR_fam"/>
</dbReference>
<dbReference type="GO" id="GO:0016491">
    <property type="term" value="F:oxidoreductase activity"/>
    <property type="evidence" value="ECO:0007669"/>
    <property type="project" value="UniProtKB-KW"/>
</dbReference>
<dbReference type="PRINTS" id="PR00080">
    <property type="entry name" value="SDRFAMILY"/>
</dbReference>
<reference evidence="4 5" key="1">
    <citation type="submission" date="2020-08" db="EMBL/GenBank/DDBJ databases">
        <title>Genomic Encyclopedia of Type Strains, Phase IV (KMG-IV): sequencing the most valuable type-strain genomes for metagenomic binning, comparative biology and taxonomic classification.</title>
        <authorList>
            <person name="Goeker M."/>
        </authorList>
    </citation>
    <scope>NUCLEOTIDE SEQUENCE [LARGE SCALE GENOMIC DNA]</scope>
    <source>
        <strain evidence="4 5">DSM 103725</strain>
    </source>
</reference>
<dbReference type="NCBIfam" id="NF006120">
    <property type="entry name" value="PRK08264.1-6"/>
    <property type="match status" value="1"/>
</dbReference>
<comment type="caution">
    <text evidence="4">The sequence shown here is derived from an EMBL/GenBank/DDBJ whole genome shotgun (WGS) entry which is preliminary data.</text>
</comment>
<dbReference type="InterPro" id="IPR020904">
    <property type="entry name" value="Sc_DH/Rdtase_CS"/>
</dbReference>
<protein>
    <submittedName>
        <fullName evidence="4">NAD(P)-dependent dehydrogenase (Short-subunit alcohol dehydrogenase family)</fullName>
    </submittedName>
</protein>
<dbReference type="PROSITE" id="PS00061">
    <property type="entry name" value="ADH_SHORT"/>
    <property type="match status" value="1"/>
</dbReference>
<dbReference type="InterPro" id="IPR036291">
    <property type="entry name" value="NAD(P)-bd_dom_sf"/>
</dbReference>
<organism evidence="4 5">
    <name type="scientific">Algisphaera agarilytica</name>
    <dbReference type="NCBI Taxonomy" id="1385975"/>
    <lineage>
        <taxon>Bacteria</taxon>
        <taxon>Pseudomonadati</taxon>
        <taxon>Planctomycetota</taxon>
        <taxon>Phycisphaerae</taxon>
        <taxon>Phycisphaerales</taxon>
        <taxon>Phycisphaeraceae</taxon>
        <taxon>Algisphaera</taxon>
    </lineage>
</organism>
<comment type="similarity">
    <text evidence="1 3">Belongs to the short-chain dehydrogenases/reductases (SDR) family.</text>
</comment>
<keyword evidence="5" id="KW-1185">Reference proteome</keyword>
<dbReference type="SUPFAM" id="SSF51735">
    <property type="entry name" value="NAD(P)-binding Rossmann-fold domains"/>
    <property type="match status" value="1"/>
</dbReference>
<name>A0A7X0H663_9BACT</name>